<comment type="caution">
    <text evidence="2">The sequence shown here is derived from an EMBL/GenBank/DDBJ whole genome shotgun (WGS) entry which is preliminary data.</text>
</comment>
<dbReference type="Proteomes" id="UP001064489">
    <property type="component" value="Chromosome 3"/>
</dbReference>
<organism evidence="2 3">
    <name type="scientific">Acer negundo</name>
    <name type="common">Box elder</name>
    <dbReference type="NCBI Taxonomy" id="4023"/>
    <lineage>
        <taxon>Eukaryota</taxon>
        <taxon>Viridiplantae</taxon>
        <taxon>Streptophyta</taxon>
        <taxon>Embryophyta</taxon>
        <taxon>Tracheophyta</taxon>
        <taxon>Spermatophyta</taxon>
        <taxon>Magnoliopsida</taxon>
        <taxon>eudicotyledons</taxon>
        <taxon>Gunneridae</taxon>
        <taxon>Pentapetalae</taxon>
        <taxon>rosids</taxon>
        <taxon>malvids</taxon>
        <taxon>Sapindales</taxon>
        <taxon>Sapindaceae</taxon>
        <taxon>Hippocastanoideae</taxon>
        <taxon>Acereae</taxon>
        <taxon>Acer</taxon>
    </lineage>
</organism>
<proteinExistence type="predicted"/>
<protein>
    <submittedName>
        <fullName evidence="2">Uncharacterized protein</fullName>
    </submittedName>
</protein>
<evidence type="ECO:0000256" key="1">
    <source>
        <dbReference type="SAM" id="MobiDB-lite"/>
    </source>
</evidence>
<feature type="region of interest" description="Disordered" evidence="1">
    <location>
        <begin position="177"/>
        <end position="203"/>
    </location>
</feature>
<evidence type="ECO:0000313" key="2">
    <source>
        <dbReference type="EMBL" id="KAI9185743.1"/>
    </source>
</evidence>
<accession>A0AAD5J584</accession>
<feature type="compositionally biased region" description="Low complexity" evidence="1">
    <location>
        <begin position="183"/>
        <end position="194"/>
    </location>
</feature>
<gene>
    <name evidence="2" type="ORF">LWI28_010287</name>
</gene>
<name>A0AAD5J584_ACENE</name>
<dbReference type="EMBL" id="JAJSOW010000100">
    <property type="protein sequence ID" value="KAI9185743.1"/>
    <property type="molecule type" value="Genomic_DNA"/>
</dbReference>
<reference evidence="2" key="1">
    <citation type="journal article" date="2022" name="Plant J.">
        <title>Strategies of tolerance reflected in two North American maple genomes.</title>
        <authorList>
            <person name="McEvoy S.L."/>
            <person name="Sezen U.U."/>
            <person name="Trouern-Trend A."/>
            <person name="McMahon S.M."/>
            <person name="Schaberg P.G."/>
            <person name="Yang J."/>
            <person name="Wegrzyn J.L."/>
            <person name="Swenson N.G."/>
        </authorList>
    </citation>
    <scope>NUCLEOTIDE SEQUENCE</scope>
    <source>
        <strain evidence="2">91603</strain>
    </source>
</reference>
<keyword evidence="3" id="KW-1185">Reference proteome</keyword>
<dbReference type="AlphaFoldDB" id="A0AAD5J584"/>
<evidence type="ECO:0000313" key="3">
    <source>
        <dbReference type="Proteomes" id="UP001064489"/>
    </source>
</evidence>
<sequence length="203" mass="22454">MMDMVDSEIGGTDVVTVEQGRKRYGAAKFMEKLTHTVSIQDSGLCHQYEPWAVECHHVTEWSCDDRAKAKMAGLMFQRLVVQVQELVPVVLEQHIVAQTCAPVKARHLKRKRLKHSTNIIKIAKGMAKDVVEIIITLIGGTISGVVMTTKGIHKEEICIGTTKTIRTTMDTMEISGAIKKPTKSQQSISTSIQSGGRPMDSEH</sequence>
<reference evidence="2" key="2">
    <citation type="submission" date="2023-02" db="EMBL/GenBank/DDBJ databases">
        <authorList>
            <person name="Swenson N.G."/>
            <person name="Wegrzyn J.L."/>
            <person name="Mcevoy S.L."/>
        </authorList>
    </citation>
    <scope>NUCLEOTIDE SEQUENCE</scope>
    <source>
        <strain evidence="2">91603</strain>
        <tissue evidence="2">Leaf</tissue>
    </source>
</reference>